<dbReference type="EMBL" id="JAGIOE010000001">
    <property type="protein sequence ID" value="MBP2374097.1"/>
    <property type="molecule type" value="Genomic_DNA"/>
</dbReference>
<keyword evidence="2" id="KW-1185">Reference proteome</keyword>
<name>A0ABS4WD13_9MICC</name>
<evidence type="ECO:0000313" key="2">
    <source>
        <dbReference type="Proteomes" id="UP000766570"/>
    </source>
</evidence>
<comment type="caution">
    <text evidence="1">The sequence shown here is derived from an EMBL/GenBank/DDBJ whole genome shotgun (WGS) entry which is preliminary data.</text>
</comment>
<organism evidence="1 2">
    <name type="scientific">Paeniglutamicibacter psychrophenolicus</name>
    <dbReference type="NCBI Taxonomy" id="257454"/>
    <lineage>
        <taxon>Bacteria</taxon>
        <taxon>Bacillati</taxon>
        <taxon>Actinomycetota</taxon>
        <taxon>Actinomycetes</taxon>
        <taxon>Micrococcales</taxon>
        <taxon>Micrococcaceae</taxon>
        <taxon>Paeniglutamicibacter</taxon>
    </lineage>
</organism>
<accession>A0ABS4WD13</accession>
<gene>
    <name evidence="1" type="ORF">JOF46_002009</name>
</gene>
<dbReference type="InterPro" id="IPR024006">
    <property type="entry name" value="Alt_signal_exp_actinobact"/>
</dbReference>
<evidence type="ECO:0000313" key="1">
    <source>
        <dbReference type="EMBL" id="MBP2374097.1"/>
    </source>
</evidence>
<protein>
    <submittedName>
        <fullName evidence="1">Alternate signal-mediated exported protein</fullName>
    </submittedName>
</protein>
<sequence length="182" mass="18861">MTKGALATGLGIALLIGGGSTLAVWNVEATAHAGTITSGNMTLKAGTGTWENAAGTDVVLSTYKVVPGDKLTLTQPVEVTLEGDLMEAELTVDDVAGVATKIGGGKKAVDSFLEIEKPELFKDGKEFPEPLTPATDGKFTAKVTVTLPEETEKLDGANLSTNLSGITFRLVQQSISNQQPSN</sequence>
<dbReference type="RefSeq" id="WP_209907165.1">
    <property type="nucleotide sequence ID" value="NZ_BAAAMI010000011.1"/>
</dbReference>
<proteinExistence type="predicted"/>
<reference evidence="1 2" key="1">
    <citation type="submission" date="2021-03" db="EMBL/GenBank/DDBJ databases">
        <title>Sequencing the genomes of 1000 actinobacteria strains.</title>
        <authorList>
            <person name="Klenk H.-P."/>
        </authorList>
    </citation>
    <scope>NUCLEOTIDE SEQUENCE [LARGE SCALE GENOMIC DNA]</scope>
    <source>
        <strain evidence="1 2">DSM 15454</strain>
    </source>
</reference>
<dbReference type="NCBIfam" id="TIGR04089">
    <property type="entry name" value="exp_by_SipW_III"/>
    <property type="match status" value="1"/>
</dbReference>
<dbReference type="Proteomes" id="UP000766570">
    <property type="component" value="Unassembled WGS sequence"/>
</dbReference>